<evidence type="ECO:0000313" key="2">
    <source>
        <dbReference type="EMBL" id="CAK0855057.1"/>
    </source>
</evidence>
<keyword evidence="3" id="KW-1185">Reference proteome</keyword>
<dbReference type="Proteomes" id="UP001189429">
    <property type="component" value="Unassembled WGS sequence"/>
</dbReference>
<dbReference type="EMBL" id="CAUYUJ010015516">
    <property type="protein sequence ID" value="CAK0855057.1"/>
    <property type="molecule type" value="Genomic_DNA"/>
</dbReference>
<accession>A0ABN9U7E5</accession>
<comment type="caution">
    <text evidence="2">The sequence shown here is derived from an EMBL/GenBank/DDBJ whole genome shotgun (WGS) entry which is preliminary data.</text>
</comment>
<proteinExistence type="predicted"/>
<feature type="region of interest" description="Disordered" evidence="1">
    <location>
        <begin position="314"/>
        <end position="347"/>
    </location>
</feature>
<name>A0ABN9U7E5_9DINO</name>
<organism evidence="2 3">
    <name type="scientific">Prorocentrum cordatum</name>
    <dbReference type="NCBI Taxonomy" id="2364126"/>
    <lineage>
        <taxon>Eukaryota</taxon>
        <taxon>Sar</taxon>
        <taxon>Alveolata</taxon>
        <taxon>Dinophyceae</taxon>
        <taxon>Prorocentrales</taxon>
        <taxon>Prorocentraceae</taxon>
        <taxon>Prorocentrum</taxon>
    </lineage>
</organism>
<gene>
    <name evidence="2" type="ORF">PCOR1329_LOCUS45903</name>
</gene>
<feature type="compositionally biased region" description="Basic and acidic residues" evidence="1">
    <location>
        <begin position="317"/>
        <end position="338"/>
    </location>
</feature>
<evidence type="ECO:0000256" key="1">
    <source>
        <dbReference type="SAM" id="MobiDB-lite"/>
    </source>
</evidence>
<reference evidence="2" key="1">
    <citation type="submission" date="2023-10" db="EMBL/GenBank/DDBJ databases">
        <authorList>
            <person name="Chen Y."/>
            <person name="Shah S."/>
            <person name="Dougan E. K."/>
            <person name="Thang M."/>
            <person name="Chan C."/>
        </authorList>
    </citation>
    <scope>NUCLEOTIDE SEQUENCE [LARGE SCALE GENOMIC DNA]</scope>
</reference>
<sequence length="674" mass="75150">MAATPQPPGSSSTGASWDKSPMCQDVFKIQVFVPGCSTWYTADVKKTDPTTFNDVGDPRIRASAAADELRERFSVFRDAPSINIWKCTAEAARGEPLNHDKDTVYYLAWLLAKTGNAGFEEVNKEEVANDDVDSRLRWGKYKQPSDQNSMMRVLVYVEPCNAWETVWIHTKEVSTNGKYYTMVDDLKSVVLSCISVNAKKGINVPLPEKMKSKLEVRHSQGSFAKGENLPDNQKIVENKWYYVTAKGVQRMLDEYDNDDSLVEASAGTPAAESANTESNGINKEFLAELATKFEKLVNHEVFRDLRGAGALGMQTDEADKGGEGDSHETPPKRARATEKQPVVTSTQKHGMQAAFDLEEYKAAMKAHGTYRCAGNELRLDLWFTAQPGVPCNEASIYQLAENSFSELNQWTGANVVLVSDLSYNPMEHQGALRRLSPEEVNFARVIGICNAIDNGASHEKLLSFKVDLQCAAFQFEFHEGGVDNPNHPALRRAINPREQMRQTAKAVGRDTLQRIYEVLRIRRLMEQANVKATNEQLAQYYVEKINMSTESEAATTTFINQTSVVYTNILRDSKNLDILRSLSEKYGHNNPLNSVAKLNAVLTKCDKQPAMITWCLEKIRDVCNSGMADVGEISNRALKDGNGGNKGLVDLFIAKRQLLTHLLGTDIDKRLRGH</sequence>
<evidence type="ECO:0000313" key="3">
    <source>
        <dbReference type="Proteomes" id="UP001189429"/>
    </source>
</evidence>
<protein>
    <submittedName>
        <fullName evidence="2">Uncharacterized protein</fullName>
    </submittedName>
</protein>